<proteinExistence type="inferred from homology"/>
<dbReference type="Gene3D" id="3.40.50.970">
    <property type="match status" value="2"/>
</dbReference>
<dbReference type="GO" id="GO:0009099">
    <property type="term" value="P:L-valine biosynthetic process"/>
    <property type="evidence" value="ECO:0007669"/>
    <property type="project" value="TreeGrafter"/>
</dbReference>
<dbReference type="InterPro" id="IPR011766">
    <property type="entry name" value="TPP_enzyme_TPP-bd"/>
</dbReference>
<keyword evidence="2 3" id="KW-0786">Thiamine pyrophosphate</keyword>
<feature type="domain" description="Thiamine pyrophosphate enzyme N-terminal TPP-binding" evidence="6">
    <location>
        <begin position="1"/>
        <end position="116"/>
    </location>
</feature>
<dbReference type="RefSeq" id="WP_053478070.1">
    <property type="nucleotide sequence ID" value="NZ_LJIX01000003.1"/>
</dbReference>
<dbReference type="GO" id="GO:0005948">
    <property type="term" value="C:acetolactate synthase complex"/>
    <property type="evidence" value="ECO:0007669"/>
    <property type="project" value="TreeGrafter"/>
</dbReference>
<dbReference type="Gene3D" id="3.40.50.1220">
    <property type="entry name" value="TPP-binding domain"/>
    <property type="match status" value="1"/>
</dbReference>
<evidence type="ECO:0000256" key="1">
    <source>
        <dbReference type="ARBA" id="ARBA00007812"/>
    </source>
</evidence>
<reference evidence="7 8" key="1">
    <citation type="submission" date="2015-09" db="EMBL/GenBank/DDBJ databases">
        <title>Genome sequencing project for genomic taxonomy and phylogenomics of Bacillus-like bacteria.</title>
        <authorList>
            <person name="Liu B."/>
            <person name="Wang J."/>
            <person name="Zhu Y."/>
            <person name="Liu G."/>
            <person name="Chen Q."/>
            <person name="Chen Z."/>
            <person name="Lan J."/>
            <person name="Che J."/>
            <person name="Ge C."/>
            <person name="Shi H."/>
            <person name="Pan Z."/>
            <person name="Liu X."/>
        </authorList>
    </citation>
    <scope>NUCLEOTIDE SEQUENCE [LARGE SCALE GENOMIC DNA]</scope>
    <source>
        <strain evidence="7 8">FJAT-18043</strain>
    </source>
</reference>
<evidence type="ECO:0000259" key="6">
    <source>
        <dbReference type="Pfam" id="PF02776"/>
    </source>
</evidence>
<evidence type="ECO:0000256" key="3">
    <source>
        <dbReference type="RuleBase" id="RU362132"/>
    </source>
</evidence>
<protein>
    <submittedName>
        <fullName evidence="7">Thiamine pyrophosphate-binding protein</fullName>
    </submittedName>
</protein>
<feature type="domain" description="Thiamine pyrophosphate enzyme central" evidence="4">
    <location>
        <begin position="189"/>
        <end position="320"/>
    </location>
</feature>
<dbReference type="Proteomes" id="UP000050996">
    <property type="component" value="Unassembled WGS sequence"/>
</dbReference>
<dbReference type="STRING" id="1637975.AN957_01020"/>
<dbReference type="SUPFAM" id="SSF52467">
    <property type="entry name" value="DHS-like NAD/FAD-binding domain"/>
    <property type="match status" value="1"/>
</dbReference>
<dbReference type="Pfam" id="PF02776">
    <property type="entry name" value="TPP_enzyme_N"/>
    <property type="match status" value="1"/>
</dbReference>
<dbReference type="InterPro" id="IPR000399">
    <property type="entry name" value="TPP-bd_CS"/>
</dbReference>
<organism evidence="7 8">
    <name type="scientific">Cytobacillus solani</name>
    <dbReference type="NCBI Taxonomy" id="1637975"/>
    <lineage>
        <taxon>Bacteria</taxon>
        <taxon>Bacillati</taxon>
        <taxon>Bacillota</taxon>
        <taxon>Bacilli</taxon>
        <taxon>Bacillales</taxon>
        <taxon>Bacillaceae</taxon>
        <taxon>Cytobacillus</taxon>
    </lineage>
</organism>
<dbReference type="InterPro" id="IPR012001">
    <property type="entry name" value="Thiamin_PyroP_enz_TPP-bd_dom"/>
</dbReference>
<dbReference type="CDD" id="cd07035">
    <property type="entry name" value="TPP_PYR_POX_like"/>
    <property type="match status" value="1"/>
</dbReference>
<dbReference type="EMBL" id="LJIX01000003">
    <property type="protein sequence ID" value="KQL27634.1"/>
    <property type="molecule type" value="Genomic_DNA"/>
</dbReference>
<sequence>MKATDILVQCLENEGVEYIFGIMGKETLDLVDSLSRSKQIQFVNTRHEQGAAFMADVYARLSHKAGVCTSTLGPGATNLLTGIASATLDFSPVVAIIGQVGFERQHKESHQYLDLVKIFEPAVKWSIQIKDSLTLAEIVHKAFRTAKMEKPGAVIVELPENLAAQEISNDAITITPTPTFMSVDEEIIAAIAKINNSQRPFIIIGNGVIRAEAVTEVQTFINFLQAPVIHSMKAKGILPKDHPFNYFTFGFSQQDEVLLGIEMADLLIVIGYDFVERLPKEWNKKKVPVIHINAVSAEPDEYYPLQSELVGDLKRVMQALIELEINPKPWEPSGNLREQIKQVFHLNGGADSSLSITSILHAIEKRTCENTIVLSDVGSHKNSIAQTYQPKKPNKVIISNGLASMGIAIPGAIGAKLACPADPVICITGDGGALMNFAEIETAVRLGLVFVMIVLNDSKLKLEEQMMLKKLGNNHGTAFGNPDFVQLAKSFGIRGERPVSIQEFEEILDKALAQNELTLIEIKLENE</sequence>
<dbReference type="PANTHER" id="PTHR18968:SF129">
    <property type="entry name" value="ACETOLACTATE SYNTHASE"/>
    <property type="match status" value="1"/>
</dbReference>
<evidence type="ECO:0000313" key="8">
    <source>
        <dbReference type="Proteomes" id="UP000050996"/>
    </source>
</evidence>
<dbReference type="PANTHER" id="PTHR18968">
    <property type="entry name" value="THIAMINE PYROPHOSPHATE ENZYMES"/>
    <property type="match status" value="1"/>
</dbReference>
<dbReference type="GO" id="GO:0009097">
    <property type="term" value="P:isoleucine biosynthetic process"/>
    <property type="evidence" value="ECO:0007669"/>
    <property type="project" value="TreeGrafter"/>
</dbReference>
<keyword evidence="8" id="KW-1185">Reference proteome</keyword>
<dbReference type="GO" id="GO:0030976">
    <property type="term" value="F:thiamine pyrophosphate binding"/>
    <property type="evidence" value="ECO:0007669"/>
    <property type="project" value="InterPro"/>
</dbReference>
<name>A0A0Q3VRD3_9BACI</name>
<dbReference type="SUPFAM" id="SSF52518">
    <property type="entry name" value="Thiamin diphosphate-binding fold (THDP-binding)"/>
    <property type="match status" value="2"/>
</dbReference>
<comment type="caution">
    <text evidence="7">The sequence shown here is derived from an EMBL/GenBank/DDBJ whole genome shotgun (WGS) entry which is preliminary data.</text>
</comment>
<dbReference type="FunFam" id="3.40.50.970:FF:000007">
    <property type="entry name" value="Acetolactate synthase"/>
    <property type="match status" value="1"/>
</dbReference>
<dbReference type="PROSITE" id="PS00187">
    <property type="entry name" value="TPP_ENZYMES"/>
    <property type="match status" value="1"/>
</dbReference>
<feature type="domain" description="Thiamine pyrophosphate enzyme TPP-binding" evidence="5">
    <location>
        <begin position="376"/>
        <end position="522"/>
    </location>
</feature>
<dbReference type="AlphaFoldDB" id="A0A0Q3VRD3"/>
<comment type="similarity">
    <text evidence="1 3">Belongs to the TPP enzyme family.</text>
</comment>
<dbReference type="InterPro" id="IPR029061">
    <property type="entry name" value="THDP-binding"/>
</dbReference>
<dbReference type="Pfam" id="PF02775">
    <property type="entry name" value="TPP_enzyme_C"/>
    <property type="match status" value="1"/>
</dbReference>
<evidence type="ECO:0000259" key="5">
    <source>
        <dbReference type="Pfam" id="PF02775"/>
    </source>
</evidence>
<dbReference type="Pfam" id="PF00205">
    <property type="entry name" value="TPP_enzyme_M"/>
    <property type="match status" value="1"/>
</dbReference>
<evidence type="ECO:0000259" key="4">
    <source>
        <dbReference type="Pfam" id="PF00205"/>
    </source>
</evidence>
<dbReference type="InterPro" id="IPR045229">
    <property type="entry name" value="TPP_enz"/>
</dbReference>
<dbReference type="InterPro" id="IPR029035">
    <property type="entry name" value="DHS-like_NAD/FAD-binding_dom"/>
</dbReference>
<evidence type="ECO:0000256" key="2">
    <source>
        <dbReference type="ARBA" id="ARBA00023052"/>
    </source>
</evidence>
<accession>A0A0Q3VRD3</accession>
<dbReference type="GO" id="GO:0000287">
    <property type="term" value="F:magnesium ion binding"/>
    <property type="evidence" value="ECO:0007669"/>
    <property type="project" value="InterPro"/>
</dbReference>
<dbReference type="GO" id="GO:0050660">
    <property type="term" value="F:flavin adenine dinucleotide binding"/>
    <property type="evidence" value="ECO:0007669"/>
    <property type="project" value="TreeGrafter"/>
</dbReference>
<evidence type="ECO:0000313" key="7">
    <source>
        <dbReference type="EMBL" id="KQL27634.1"/>
    </source>
</evidence>
<gene>
    <name evidence="7" type="ORF">AN957_01020</name>
</gene>
<dbReference type="NCBIfam" id="NF006187">
    <property type="entry name" value="PRK08322.1"/>
    <property type="match status" value="1"/>
</dbReference>
<dbReference type="PATRIC" id="fig|1637975.4.peg.5555"/>
<dbReference type="InterPro" id="IPR012000">
    <property type="entry name" value="Thiamin_PyroP_enz_cen_dom"/>
</dbReference>
<dbReference type="GO" id="GO:0003984">
    <property type="term" value="F:acetolactate synthase activity"/>
    <property type="evidence" value="ECO:0007669"/>
    <property type="project" value="TreeGrafter"/>
</dbReference>